<dbReference type="RefSeq" id="WP_243732401.1">
    <property type="nucleotide sequence ID" value="NZ_SNYC01000003.1"/>
</dbReference>
<evidence type="ECO:0008006" key="3">
    <source>
        <dbReference type="Google" id="ProtNLM"/>
    </source>
</evidence>
<proteinExistence type="predicted"/>
<dbReference type="EMBL" id="SNYC01000003">
    <property type="protein sequence ID" value="TDQ11147.1"/>
    <property type="molecule type" value="Genomic_DNA"/>
</dbReference>
<sequence>MPNTKIIAILLIMMFLFLKARAQEEDVFVKELIEAIAESLPEDYDLSEIAERLNYHIKNPINLNKTNRQELNDLIFLSALQISNLFNHLTTNGKLLDLLELQGIEGFDSETIKRLLPFVTLKIPSELSGKQPEELFIKGNHDLIFRYGRILETQKGFTNLPGSKYQGTPEKLLFKYKYSFSNTLSATLIAEKDAGEYLLSQKTGADHISGNIGIGHIGKIEKLILGDYSLQFGQGLTLWSGFAFGKGSDVTSVAAKDGGIKPYSSANEVSFFRGAAATIAISNSINYTSFISFRKLDASLTYTEDHNPTLQNITLSGLHRTQNELKNQKTLKQLIYGVAVQYTKNNLQIGLIGYHTRYQHEFITGTQAYNRYGFTGNRLTNGGIHYNYTYRNMYLYAEAAHSLTSGWAVVNAAMISLSKTMSMIMLYRNYAKDYHNFYSNGIGEGSEINNERGWYMGLNYAASKRWTYSIYCDYFKFPWLKYRIDSPSSGYETLGQIAYTPTKTFKLILCYKKEIKQQNADDDSQLEQVKKQTARIECNWKLDKKFNFQQRLELSEYQKGKLRNEIGCLIYSDINYKPMSAKLSANMRIACFATPSYNSRIYAYEDNVLYGASSGIYSGKGIRTFINLRYRLNKQIDLWTRYGIYLYSDVASIGSGLDEIKGNKKSAVNFQIRYQL</sequence>
<comment type="caution">
    <text evidence="1">The sequence shown here is derived from an EMBL/GenBank/DDBJ whole genome shotgun (WGS) entry which is preliminary data.</text>
</comment>
<reference evidence="1 2" key="1">
    <citation type="submission" date="2019-03" db="EMBL/GenBank/DDBJ databases">
        <title>Genomic Encyclopedia of Archaeal and Bacterial Type Strains, Phase II (KMG-II): from individual species to whole genera.</title>
        <authorList>
            <person name="Goeker M."/>
        </authorList>
    </citation>
    <scope>NUCLEOTIDE SEQUENCE [LARGE SCALE GENOMIC DNA]</scope>
    <source>
        <strain evidence="1 2">DSM 19035</strain>
    </source>
</reference>
<evidence type="ECO:0000313" key="2">
    <source>
        <dbReference type="Proteomes" id="UP000295620"/>
    </source>
</evidence>
<organism evidence="1 2">
    <name type="scientific">Pedobacter metabolipauper</name>
    <dbReference type="NCBI Taxonomy" id="425513"/>
    <lineage>
        <taxon>Bacteria</taxon>
        <taxon>Pseudomonadati</taxon>
        <taxon>Bacteroidota</taxon>
        <taxon>Sphingobacteriia</taxon>
        <taxon>Sphingobacteriales</taxon>
        <taxon>Sphingobacteriaceae</taxon>
        <taxon>Pedobacter</taxon>
    </lineage>
</organism>
<dbReference type="AlphaFoldDB" id="A0A4R6SYK6"/>
<dbReference type="Proteomes" id="UP000295620">
    <property type="component" value="Unassembled WGS sequence"/>
</dbReference>
<gene>
    <name evidence="1" type="ORF">ATK78_0262</name>
</gene>
<name>A0A4R6SYK6_9SPHI</name>
<keyword evidence="2" id="KW-1185">Reference proteome</keyword>
<evidence type="ECO:0000313" key="1">
    <source>
        <dbReference type="EMBL" id="TDQ11147.1"/>
    </source>
</evidence>
<accession>A0A4R6SYK6</accession>
<protein>
    <recommendedName>
        <fullName evidence="3">Helix-hairpin-helix protein</fullName>
    </recommendedName>
</protein>